<dbReference type="Proteomes" id="UP001497444">
    <property type="component" value="Chromosome 4"/>
</dbReference>
<name>A0ABP0X117_9BRYO</name>
<organism evidence="1 2">
    <name type="scientific">Sphagnum jensenii</name>
    <dbReference type="NCBI Taxonomy" id="128206"/>
    <lineage>
        <taxon>Eukaryota</taxon>
        <taxon>Viridiplantae</taxon>
        <taxon>Streptophyta</taxon>
        <taxon>Embryophyta</taxon>
        <taxon>Bryophyta</taxon>
        <taxon>Sphagnophytina</taxon>
        <taxon>Sphagnopsida</taxon>
        <taxon>Sphagnales</taxon>
        <taxon>Sphagnaceae</taxon>
        <taxon>Sphagnum</taxon>
    </lineage>
</organism>
<evidence type="ECO:0000313" key="2">
    <source>
        <dbReference type="Proteomes" id="UP001497444"/>
    </source>
</evidence>
<sequence length="83" mass="8828">MNGEMQWRIADVTPLGLQDQGIKVLIDAHSNSQKCEGGGLCDGAAMVQSSNGCSPNVWIWQCSNDQDCGGLILITGPILQILL</sequence>
<accession>A0ABP0X117</accession>
<evidence type="ECO:0000313" key="1">
    <source>
        <dbReference type="EMBL" id="CAK9271920.1"/>
    </source>
</evidence>
<dbReference type="EMBL" id="OZ020099">
    <property type="protein sequence ID" value="CAK9271920.1"/>
    <property type="molecule type" value="Genomic_DNA"/>
</dbReference>
<keyword evidence="2" id="KW-1185">Reference proteome</keyword>
<gene>
    <name evidence="1" type="ORF">CSSPJE1EN1_LOCUS17398</name>
</gene>
<proteinExistence type="predicted"/>
<protein>
    <submittedName>
        <fullName evidence="1">Uncharacterized protein</fullName>
    </submittedName>
</protein>
<reference evidence="1" key="1">
    <citation type="submission" date="2024-02" db="EMBL/GenBank/DDBJ databases">
        <authorList>
            <consortium name="ELIXIR-Norway"/>
            <consortium name="Elixir Norway"/>
        </authorList>
    </citation>
    <scope>NUCLEOTIDE SEQUENCE</scope>
</reference>